<dbReference type="CDD" id="cd18947">
    <property type="entry name" value="bHLH-PAS_ARNT"/>
    <property type="match status" value="1"/>
</dbReference>
<dbReference type="PRINTS" id="PR00785">
    <property type="entry name" value="NCTRNSLOCATR"/>
</dbReference>
<keyword evidence="5" id="KW-0804">Transcription</keyword>
<dbReference type="Gene3D" id="4.10.280.10">
    <property type="entry name" value="Helix-loop-helix DNA-binding domain"/>
    <property type="match status" value="1"/>
</dbReference>
<dbReference type="GO" id="GO:0046983">
    <property type="term" value="F:protein dimerization activity"/>
    <property type="evidence" value="ECO:0007669"/>
    <property type="project" value="InterPro"/>
</dbReference>
<feature type="compositionally biased region" description="Polar residues" evidence="7">
    <location>
        <begin position="509"/>
        <end position="529"/>
    </location>
</feature>
<dbReference type="SMART" id="SM00353">
    <property type="entry name" value="HLH"/>
    <property type="match status" value="1"/>
</dbReference>
<keyword evidence="3" id="KW-0805">Transcription regulation</keyword>
<evidence type="ECO:0000256" key="5">
    <source>
        <dbReference type="ARBA" id="ARBA00023163"/>
    </source>
</evidence>
<dbReference type="InterPro" id="IPR001067">
    <property type="entry name" value="Nuc_translocat"/>
</dbReference>
<dbReference type="SUPFAM" id="SSF55785">
    <property type="entry name" value="PYP-like sensor domain (PAS domain)"/>
    <property type="match status" value="2"/>
</dbReference>
<dbReference type="InterPro" id="IPR035965">
    <property type="entry name" value="PAS-like_dom_sf"/>
</dbReference>
<keyword evidence="4" id="KW-0238">DNA-binding</keyword>
<feature type="domain" description="PAS" evidence="8">
    <location>
        <begin position="301"/>
        <end position="350"/>
    </location>
</feature>
<dbReference type="GO" id="GO:0005667">
    <property type="term" value="C:transcription regulator complex"/>
    <property type="evidence" value="ECO:0007669"/>
    <property type="project" value="InterPro"/>
</dbReference>
<dbReference type="AlphaFoldDB" id="A0A8C5C658"/>
<dbReference type="GO" id="GO:0005634">
    <property type="term" value="C:nucleus"/>
    <property type="evidence" value="ECO:0007669"/>
    <property type="project" value="UniProtKB-SubCell"/>
</dbReference>
<feature type="domain" description="PAS" evidence="8">
    <location>
        <begin position="90"/>
        <end position="161"/>
    </location>
</feature>
<dbReference type="GO" id="GO:0003677">
    <property type="term" value="F:DNA binding"/>
    <property type="evidence" value="ECO:0007669"/>
    <property type="project" value="UniProtKB-KW"/>
</dbReference>
<name>A0A8C5C658_GADMO</name>
<evidence type="ECO:0000259" key="9">
    <source>
        <dbReference type="PROSITE" id="PS50888"/>
    </source>
</evidence>
<dbReference type="CDD" id="cd00130">
    <property type="entry name" value="PAS"/>
    <property type="match status" value="2"/>
</dbReference>
<dbReference type="GO" id="GO:0045893">
    <property type="term" value="P:positive regulation of DNA-templated transcription"/>
    <property type="evidence" value="ECO:0007669"/>
    <property type="project" value="UniProtKB-ARBA"/>
</dbReference>
<dbReference type="PROSITE" id="PS50888">
    <property type="entry name" value="BHLH"/>
    <property type="match status" value="1"/>
</dbReference>
<dbReference type="InterPro" id="IPR000014">
    <property type="entry name" value="PAS"/>
</dbReference>
<dbReference type="GO" id="GO:0005737">
    <property type="term" value="C:cytoplasm"/>
    <property type="evidence" value="ECO:0007669"/>
    <property type="project" value="InterPro"/>
</dbReference>
<dbReference type="NCBIfam" id="TIGR00229">
    <property type="entry name" value="sensory_box"/>
    <property type="match status" value="1"/>
</dbReference>
<dbReference type="PANTHER" id="PTHR23042">
    <property type="entry name" value="CIRCADIAN PROTEIN CLOCK/ARNT/BMAL/PAS"/>
    <property type="match status" value="1"/>
</dbReference>
<dbReference type="SUPFAM" id="SSF47459">
    <property type="entry name" value="HLH, helix-loop-helix DNA-binding domain"/>
    <property type="match status" value="1"/>
</dbReference>
<evidence type="ECO:0000259" key="8">
    <source>
        <dbReference type="PROSITE" id="PS50112"/>
    </source>
</evidence>
<dbReference type="GeneTree" id="ENSGT00940000157585"/>
<feature type="domain" description="BHLH" evidence="9">
    <location>
        <begin position="18"/>
        <end position="71"/>
    </location>
</feature>
<comment type="subcellular location">
    <subcellularLocation>
        <location evidence="1">Nucleus</location>
    </subcellularLocation>
</comment>
<organism evidence="10 11">
    <name type="scientific">Gadus morhua</name>
    <name type="common">Atlantic cod</name>
    <dbReference type="NCBI Taxonomy" id="8049"/>
    <lineage>
        <taxon>Eukaryota</taxon>
        <taxon>Metazoa</taxon>
        <taxon>Chordata</taxon>
        <taxon>Craniata</taxon>
        <taxon>Vertebrata</taxon>
        <taxon>Euteleostomi</taxon>
        <taxon>Actinopterygii</taxon>
        <taxon>Neopterygii</taxon>
        <taxon>Teleostei</taxon>
        <taxon>Neoteleostei</taxon>
        <taxon>Acanthomorphata</taxon>
        <taxon>Zeiogadaria</taxon>
        <taxon>Gadariae</taxon>
        <taxon>Gadiformes</taxon>
        <taxon>Gadoidei</taxon>
        <taxon>Gadidae</taxon>
        <taxon>Gadus</taxon>
    </lineage>
</organism>
<dbReference type="Pfam" id="PF00010">
    <property type="entry name" value="HLH"/>
    <property type="match status" value="1"/>
</dbReference>
<keyword evidence="11" id="KW-1185">Reference proteome</keyword>
<dbReference type="InterPro" id="IPR013767">
    <property type="entry name" value="PAS_fold"/>
</dbReference>
<evidence type="ECO:0008006" key="12">
    <source>
        <dbReference type="Google" id="ProtNLM"/>
    </source>
</evidence>
<dbReference type="GO" id="GO:0003700">
    <property type="term" value="F:DNA-binding transcription factor activity"/>
    <property type="evidence" value="ECO:0007669"/>
    <property type="project" value="InterPro"/>
</dbReference>
<evidence type="ECO:0000256" key="1">
    <source>
        <dbReference type="ARBA" id="ARBA00004123"/>
    </source>
</evidence>
<evidence type="ECO:0000256" key="2">
    <source>
        <dbReference type="ARBA" id="ARBA00022737"/>
    </source>
</evidence>
<reference evidence="10" key="1">
    <citation type="submission" date="2025-08" db="UniProtKB">
        <authorList>
            <consortium name="Ensembl"/>
        </authorList>
    </citation>
    <scope>IDENTIFICATION</scope>
</reference>
<dbReference type="SMART" id="SM00091">
    <property type="entry name" value="PAS"/>
    <property type="match status" value="2"/>
</dbReference>
<keyword evidence="2" id="KW-0677">Repeat</keyword>
<evidence type="ECO:0000256" key="4">
    <source>
        <dbReference type="ARBA" id="ARBA00023125"/>
    </source>
</evidence>
<dbReference type="Pfam" id="PF00989">
    <property type="entry name" value="PAS"/>
    <property type="match status" value="1"/>
</dbReference>
<feature type="region of interest" description="Disordered" evidence="7">
    <location>
        <begin position="507"/>
        <end position="529"/>
    </location>
</feature>
<dbReference type="Proteomes" id="UP000694546">
    <property type="component" value="Chromosome 11"/>
</dbReference>
<dbReference type="InterPro" id="IPR036638">
    <property type="entry name" value="HLH_DNA-bd_sf"/>
</dbReference>
<keyword evidence="6" id="KW-0539">Nucleus</keyword>
<evidence type="ECO:0000256" key="7">
    <source>
        <dbReference type="SAM" id="MobiDB-lite"/>
    </source>
</evidence>
<evidence type="ECO:0000313" key="11">
    <source>
        <dbReference type="Proteomes" id="UP000694546"/>
    </source>
</evidence>
<protein>
    <recommendedName>
        <fullName evidence="12">Aryl hydrocarbon receptor nuclear translocator</fullName>
    </recommendedName>
</protein>
<reference evidence="10" key="2">
    <citation type="submission" date="2025-09" db="UniProtKB">
        <authorList>
            <consortium name="Ensembl"/>
        </authorList>
    </citation>
    <scope>IDENTIFICATION</scope>
</reference>
<dbReference type="Gene3D" id="3.30.450.20">
    <property type="entry name" value="PAS domain"/>
    <property type="match status" value="2"/>
</dbReference>
<gene>
    <name evidence="10" type="primary">arnt</name>
</gene>
<sequence length="561" mass="63061">YYLRCDDELGGSNDKERYARENHSEIERRRRNKMTAYITELSDMVPTCSALARKPDKLTILRMAVSHMKSLRGPGTTNTDGTYKPCFLTDQELKHLVLEAADGFLFVVSCETGRIVHVSDSLTPVLNQSQSDWLGSSLYDQLHPDDTEKLREQLSTAENTTGRMLDLKTGTVKKESPQSSVRMSMGARRSFICRMRCGSCAVEPLSMNRLNFLRNRNRNGLGAAGEGEQQYVVVHCTGYIKSWPPTGNTLFRFEEQKPDNTQGSRYCLVAIGRLQVTCCPGDLDINSISVPVEFISRHNCQGTFTFVDHRCMATVGYQPQELLGKSILELAHPEDQGLLRDSFQQVVKLKGQVLSVMFRFRSKSREWILMRTSSFTFQNPFSEEIEYIICTNANVKSVLLSLNKLYNICVEPQMPVQAVTAAGLDHTKSLEKAELYPTLYPGQEQPKNMPSTPTAQMYPQANTFTPNRPSDAYRCVCVCVCVSVSSLPGGPQSAAQFPTQAAEAVWPQWQGQQHAQNHTEQHPQAQGNQQDMFPDMLSILDPPASFNNDDFEIPIYPSFNE</sequence>
<accession>A0A8C5C658</accession>
<dbReference type="InterPro" id="IPR011598">
    <property type="entry name" value="bHLH_dom"/>
</dbReference>
<evidence type="ECO:0000313" key="10">
    <source>
        <dbReference type="Ensembl" id="ENSGMOP00000055602.1"/>
    </source>
</evidence>
<proteinExistence type="predicted"/>
<dbReference type="Pfam" id="PF14598">
    <property type="entry name" value="PAS_11"/>
    <property type="match status" value="1"/>
</dbReference>
<evidence type="ECO:0000256" key="3">
    <source>
        <dbReference type="ARBA" id="ARBA00023015"/>
    </source>
</evidence>
<dbReference type="PROSITE" id="PS50112">
    <property type="entry name" value="PAS"/>
    <property type="match status" value="2"/>
</dbReference>
<evidence type="ECO:0000256" key="6">
    <source>
        <dbReference type="ARBA" id="ARBA00023242"/>
    </source>
</evidence>
<dbReference type="InterPro" id="IPR050933">
    <property type="entry name" value="Circadian_TF"/>
</dbReference>
<dbReference type="Ensembl" id="ENSGMOT00000048560.1">
    <property type="protein sequence ID" value="ENSGMOP00000055602.1"/>
    <property type="gene ID" value="ENSGMOG00000006058.2"/>
</dbReference>